<evidence type="ECO:0000256" key="3">
    <source>
        <dbReference type="ARBA" id="ARBA00022670"/>
    </source>
</evidence>
<protein>
    <recommendedName>
        <fullName evidence="9">Peptidase S1 domain-containing protein</fullName>
    </recommendedName>
</protein>
<feature type="domain" description="Peptidase S1" evidence="9">
    <location>
        <begin position="67"/>
        <end position="310"/>
    </location>
</feature>
<dbReference type="GO" id="GO:0016485">
    <property type="term" value="P:protein processing"/>
    <property type="evidence" value="ECO:0007669"/>
    <property type="project" value="UniProtKB-ARBA"/>
</dbReference>
<evidence type="ECO:0000259" key="9">
    <source>
        <dbReference type="PROSITE" id="PS50240"/>
    </source>
</evidence>
<dbReference type="Gene3D" id="2.40.10.10">
    <property type="entry name" value="Trypsin-like serine proteases"/>
    <property type="match status" value="1"/>
</dbReference>
<evidence type="ECO:0000256" key="5">
    <source>
        <dbReference type="ARBA" id="ARBA00022825"/>
    </source>
</evidence>
<dbReference type="SMART" id="SM00020">
    <property type="entry name" value="Tryp_SPc"/>
    <property type="match status" value="1"/>
</dbReference>
<keyword evidence="8" id="KW-0732">Signal</keyword>
<dbReference type="PANTHER" id="PTHR24252">
    <property type="entry name" value="ACROSIN-RELATED"/>
    <property type="match status" value="1"/>
</dbReference>
<feature type="signal peptide" evidence="8">
    <location>
        <begin position="1"/>
        <end position="21"/>
    </location>
</feature>
<reference evidence="10" key="1">
    <citation type="submission" date="2020-11" db="EMBL/GenBank/DDBJ databases">
        <authorList>
            <person name="Tran Van P."/>
        </authorList>
    </citation>
    <scope>NUCLEOTIDE SEQUENCE</scope>
</reference>
<dbReference type="InterPro" id="IPR043504">
    <property type="entry name" value="Peptidase_S1_PA_chymotrypsin"/>
</dbReference>
<feature type="chain" id="PRO_5031161898" description="Peptidase S1 domain-containing protein" evidence="8">
    <location>
        <begin position="22"/>
        <end position="311"/>
    </location>
</feature>
<name>A0A7R9PK50_TIMGE</name>
<dbReference type="PRINTS" id="PR00722">
    <property type="entry name" value="CHYMOTRYPSIN"/>
</dbReference>
<gene>
    <name evidence="10" type="ORF">TGEB3V08_LOCUS4063</name>
</gene>
<keyword evidence="5 7" id="KW-0720">Serine protease</keyword>
<keyword evidence="2" id="KW-0964">Secreted</keyword>
<evidence type="ECO:0000256" key="4">
    <source>
        <dbReference type="ARBA" id="ARBA00022801"/>
    </source>
</evidence>
<dbReference type="InterPro" id="IPR033116">
    <property type="entry name" value="TRYPSIN_SER"/>
</dbReference>
<dbReference type="CDD" id="cd00190">
    <property type="entry name" value="Tryp_SPc"/>
    <property type="match status" value="1"/>
</dbReference>
<evidence type="ECO:0000256" key="7">
    <source>
        <dbReference type="RuleBase" id="RU363034"/>
    </source>
</evidence>
<dbReference type="InterPro" id="IPR001314">
    <property type="entry name" value="Peptidase_S1A"/>
</dbReference>
<dbReference type="GO" id="GO:0005576">
    <property type="term" value="C:extracellular region"/>
    <property type="evidence" value="ECO:0007669"/>
    <property type="project" value="UniProtKB-SubCell"/>
</dbReference>
<dbReference type="InterPro" id="IPR018114">
    <property type="entry name" value="TRYPSIN_HIS"/>
</dbReference>
<dbReference type="PROSITE" id="PS50240">
    <property type="entry name" value="TRYPSIN_DOM"/>
    <property type="match status" value="1"/>
</dbReference>
<organism evidence="10">
    <name type="scientific">Timema genevievae</name>
    <name type="common">Walking stick</name>
    <dbReference type="NCBI Taxonomy" id="629358"/>
    <lineage>
        <taxon>Eukaryota</taxon>
        <taxon>Metazoa</taxon>
        <taxon>Ecdysozoa</taxon>
        <taxon>Arthropoda</taxon>
        <taxon>Hexapoda</taxon>
        <taxon>Insecta</taxon>
        <taxon>Pterygota</taxon>
        <taxon>Neoptera</taxon>
        <taxon>Polyneoptera</taxon>
        <taxon>Phasmatodea</taxon>
        <taxon>Timematodea</taxon>
        <taxon>Timematoidea</taxon>
        <taxon>Timematidae</taxon>
        <taxon>Timema</taxon>
    </lineage>
</organism>
<evidence type="ECO:0000256" key="1">
    <source>
        <dbReference type="ARBA" id="ARBA00004613"/>
    </source>
</evidence>
<evidence type="ECO:0000256" key="2">
    <source>
        <dbReference type="ARBA" id="ARBA00022525"/>
    </source>
</evidence>
<dbReference type="AlphaFoldDB" id="A0A7R9PK50"/>
<dbReference type="FunFam" id="2.40.10.10:FF:000047">
    <property type="entry name" value="Trypsin eta"/>
    <property type="match status" value="1"/>
</dbReference>
<keyword evidence="3 7" id="KW-0645">Protease</keyword>
<evidence type="ECO:0000256" key="8">
    <source>
        <dbReference type="SAM" id="SignalP"/>
    </source>
</evidence>
<dbReference type="GO" id="GO:0004252">
    <property type="term" value="F:serine-type endopeptidase activity"/>
    <property type="evidence" value="ECO:0007669"/>
    <property type="project" value="InterPro"/>
</dbReference>
<keyword evidence="4 7" id="KW-0378">Hydrolase</keyword>
<dbReference type="Pfam" id="PF00089">
    <property type="entry name" value="Trypsin"/>
    <property type="match status" value="1"/>
</dbReference>
<dbReference type="PROSITE" id="PS00135">
    <property type="entry name" value="TRYPSIN_SER"/>
    <property type="match status" value="1"/>
</dbReference>
<dbReference type="PROSITE" id="PS00134">
    <property type="entry name" value="TRYPSIN_HIS"/>
    <property type="match status" value="1"/>
</dbReference>
<comment type="subcellular location">
    <subcellularLocation>
        <location evidence="1">Secreted</location>
    </subcellularLocation>
</comment>
<dbReference type="InterPro" id="IPR009003">
    <property type="entry name" value="Peptidase_S1_PA"/>
</dbReference>
<proteinExistence type="predicted"/>
<dbReference type="InterPro" id="IPR001254">
    <property type="entry name" value="Trypsin_dom"/>
</dbReference>
<dbReference type="SUPFAM" id="SSF50494">
    <property type="entry name" value="Trypsin-like serine proteases"/>
    <property type="match status" value="1"/>
</dbReference>
<sequence length="311" mass="33991">MTVLLLIWMLLIICCVHLTWTIPGEKSKAKCEEYAKEVYQEEASPVLLPNADINLVSVCGSAEVPLIVGGTKAKPKEFPHMARVGFGNEANISWSCGGSLVSELYILTAAHCVNTKDKGPARWVRLEEEGEDSSHQTLSVAERVVHPDYKQPSRYNDIALLKLDREVTFSGFVRPACLHTKAALPGVKGIATGYGRMEYASDATSKELMKVELSFIPTDKCNDTYKNDVGGLSMVSGLQDSQLCAGELQGGKDTCQGDSGGALQIVPDKPYCMYSIVGVTSFGKFCGFKNSPAIYTRVSHFIPWLEDIIWP</sequence>
<evidence type="ECO:0000256" key="6">
    <source>
        <dbReference type="ARBA" id="ARBA00023157"/>
    </source>
</evidence>
<dbReference type="PANTHER" id="PTHR24252:SF7">
    <property type="entry name" value="HYALIN"/>
    <property type="match status" value="1"/>
</dbReference>
<evidence type="ECO:0000313" key="10">
    <source>
        <dbReference type="EMBL" id="CAD7590222.1"/>
    </source>
</evidence>
<accession>A0A7R9PK50</accession>
<keyword evidence="6" id="KW-1015">Disulfide bond</keyword>
<dbReference type="EMBL" id="OE840376">
    <property type="protein sequence ID" value="CAD7590222.1"/>
    <property type="molecule type" value="Genomic_DNA"/>
</dbReference>